<protein>
    <submittedName>
        <fullName evidence="5">233_t:CDS:1</fullName>
    </submittedName>
</protein>
<sequence length="216" mass="23681">MSGLEREAIGEWTAVGSCKSTTTGGKVPIVVVCDECGEGFCLRHRHATDHRCPSINAASKETAERRARIDEILKQIRNNASRGASSSTAVTSKINNKPKKSSKLVELMKMKSKATGDSSIPRESRLYLNVSFPKDTNVATKPMFFDKSWVIGKVLDKIATAGKIRNVNNKMDVSKNERLILVDQETNSVLNMDDRLGDAIESGGEVLLEREGTVNQ</sequence>
<evidence type="ECO:0000313" key="5">
    <source>
        <dbReference type="EMBL" id="CAG8483929.1"/>
    </source>
</evidence>
<dbReference type="PANTHER" id="PTHR14677:SF20">
    <property type="entry name" value="ZINC FINGER AN1-TYPE CONTAINING 2A-RELATED"/>
    <property type="match status" value="1"/>
</dbReference>
<accession>A0A9N8WFH0</accession>
<dbReference type="SUPFAM" id="SSF118310">
    <property type="entry name" value="AN1-like Zinc finger"/>
    <property type="match status" value="1"/>
</dbReference>
<dbReference type="Pfam" id="PF25327">
    <property type="entry name" value="UBL_ZFAND1"/>
    <property type="match status" value="1"/>
</dbReference>
<organism evidence="5 6">
    <name type="scientific">Paraglomus occultum</name>
    <dbReference type="NCBI Taxonomy" id="144539"/>
    <lineage>
        <taxon>Eukaryota</taxon>
        <taxon>Fungi</taxon>
        <taxon>Fungi incertae sedis</taxon>
        <taxon>Mucoromycota</taxon>
        <taxon>Glomeromycotina</taxon>
        <taxon>Glomeromycetes</taxon>
        <taxon>Paraglomerales</taxon>
        <taxon>Paraglomeraceae</taxon>
        <taxon>Paraglomus</taxon>
    </lineage>
</organism>
<dbReference type="GO" id="GO:0005737">
    <property type="term" value="C:cytoplasm"/>
    <property type="evidence" value="ECO:0007669"/>
    <property type="project" value="TreeGrafter"/>
</dbReference>
<proteinExistence type="predicted"/>
<dbReference type="SMART" id="SM00154">
    <property type="entry name" value="ZnF_AN1"/>
    <property type="match status" value="1"/>
</dbReference>
<keyword evidence="6" id="KW-1185">Reference proteome</keyword>
<dbReference type="GO" id="GO:0008270">
    <property type="term" value="F:zinc ion binding"/>
    <property type="evidence" value="ECO:0007669"/>
    <property type="project" value="UniProtKB-KW"/>
</dbReference>
<dbReference type="EMBL" id="CAJVPJ010000136">
    <property type="protein sequence ID" value="CAG8483929.1"/>
    <property type="molecule type" value="Genomic_DNA"/>
</dbReference>
<gene>
    <name evidence="5" type="ORF">POCULU_LOCUS1700</name>
</gene>
<dbReference type="InterPro" id="IPR057358">
    <property type="entry name" value="UBL_ZFAND1-like"/>
</dbReference>
<feature type="domain" description="AN1-type" evidence="4">
    <location>
        <begin position="18"/>
        <end position="57"/>
    </location>
</feature>
<keyword evidence="1" id="KW-0479">Metal-binding</keyword>
<evidence type="ECO:0000256" key="1">
    <source>
        <dbReference type="ARBA" id="ARBA00022723"/>
    </source>
</evidence>
<name>A0A9N8WFH0_9GLOM</name>
<reference evidence="5" key="1">
    <citation type="submission" date="2021-06" db="EMBL/GenBank/DDBJ databases">
        <authorList>
            <person name="Kallberg Y."/>
            <person name="Tangrot J."/>
            <person name="Rosling A."/>
        </authorList>
    </citation>
    <scope>NUCLEOTIDE SEQUENCE</scope>
    <source>
        <strain evidence="5">IA702</strain>
    </source>
</reference>
<dbReference type="Gene3D" id="4.10.1110.10">
    <property type="entry name" value="AN1-like Zinc finger"/>
    <property type="match status" value="1"/>
</dbReference>
<dbReference type="PANTHER" id="PTHR14677">
    <property type="entry name" value="ARSENITE INDUCUBLE RNA ASSOCIATED PROTEIN AIP-1-RELATED"/>
    <property type="match status" value="1"/>
</dbReference>
<dbReference type="Proteomes" id="UP000789572">
    <property type="component" value="Unassembled WGS sequence"/>
</dbReference>
<dbReference type="InterPro" id="IPR000058">
    <property type="entry name" value="Znf_AN1"/>
</dbReference>
<comment type="caution">
    <text evidence="5">The sequence shown here is derived from an EMBL/GenBank/DDBJ whole genome shotgun (WGS) entry which is preliminary data.</text>
</comment>
<dbReference type="AlphaFoldDB" id="A0A9N8WFH0"/>
<evidence type="ECO:0000256" key="2">
    <source>
        <dbReference type="ARBA" id="ARBA00022771"/>
    </source>
</evidence>
<dbReference type="InterPro" id="IPR035896">
    <property type="entry name" value="AN1-like_Znf"/>
</dbReference>
<evidence type="ECO:0000256" key="3">
    <source>
        <dbReference type="ARBA" id="ARBA00022833"/>
    </source>
</evidence>
<evidence type="ECO:0000313" key="6">
    <source>
        <dbReference type="Proteomes" id="UP000789572"/>
    </source>
</evidence>
<evidence type="ECO:0000259" key="4">
    <source>
        <dbReference type="SMART" id="SM00154"/>
    </source>
</evidence>
<dbReference type="Pfam" id="PF01428">
    <property type="entry name" value="zf-AN1"/>
    <property type="match status" value="1"/>
</dbReference>
<keyword evidence="2" id="KW-0863">Zinc-finger</keyword>
<keyword evidence="3" id="KW-0862">Zinc</keyword>
<dbReference type="OrthoDB" id="431929at2759"/>